<feature type="active site" description="Charge relay system" evidence="5 6">
    <location>
        <position position="245"/>
    </location>
</feature>
<keyword evidence="11" id="KW-1185">Reference proteome</keyword>
<dbReference type="AlphaFoldDB" id="A0A1G6LMZ4"/>
<dbReference type="InterPro" id="IPR023828">
    <property type="entry name" value="Peptidase_S8_Ser-AS"/>
</dbReference>
<evidence type="ECO:0000256" key="8">
    <source>
        <dbReference type="SAM" id="SignalP"/>
    </source>
</evidence>
<sequence length="1083" mass="112198">MRPRARNTTTRITAATITLGLVCAAAAPATADSAADRPRTASARTVTLITGDRVLVPANGAGPAVQPADGRVDVVFHTHTVAGHLHVIPADALPLVSSGTLDRRLFDVTGLLEAGYDDRRADLPLIQSGPAPAGLFSATGVRAVRDLPSVGARALSADKAALAGSWRSLVGEGTLWLDGKRQATLDRSTAQIGAPEAWRAGLDGSGVTVAVLDTGVDQTHPDLASREVGERNFTDSADTVDRVGHGTHVASTIAGTGGKYKGVAHGAKLLDGKVLDDFGSGQESWIVAGMEWAAEQGADIVNLSLGGSDGPEEDPLEAAVNRLSAEKGTLFVISAGNAGPRARTVSSPGSADAALTVGSVERDDSLSFFSSRGPRIGDGAVKPDITGPGSGIVAAKAAQGQIGDPVEPGYVSLSGTSMAAPHVAGAAAILAQRHPEWSGARLKAALTASAKPTQGLSAFEQGSGRVDVPAALAQTLTTEPSSVSLGTQLWPHDDDKPVSKEFTYRNSGDQPVTLDLTTEVLGPDGKPAPQGMITLSSTRVAVPAGGTASVQVIGDTRLGSLDGMYSGAVVATTGTAAVRTPLAVEREVESYDLRATFLGPDGKPTAEFSTLVVGLDSDFFTFAGDPEGVVDLRLPKGRYILNNLFAQAATRAVQHLPYPGFEMTKKTDLVVDARVAKPIKITPPDPAAEPALSASGYSVSTPERGASFTVAVRDPSTLSIGQIGPELPADMLTWSLNVGLESPTAYYGLAWFQDRAVPTGFTRAVRQQDLATVRTTVGQVVPGTTAARFLGAVPAAGDSGGFSIGRNVRAGVLTEHLLADNTRWNSSLMLFGDTPQDSGLGGQFIAEPLVAQAGKTYRQRVNVGVFGPALPRAEFPWLRRFDVPPTGGNPHADILSADIGLFGDGGGNAGFTATTAAKTTLYRDGVKIGETAFPAGGSFEIPKSAGRYTLAAEGSRDARFGVSTHVAAKWTFDSKPGRQAAPISVVRFHAELDAENAAPTGRYLLPVTLQLENGAKGQPRRLSVDVSYDEGKTWHRATVIAKSLVVLDHPAGASSVSLRAAAEDSRGSTVEQTIVRAYQLGKR</sequence>
<dbReference type="PROSITE" id="PS00138">
    <property type="entry name" value="SUBTILASE_SER"/>
    <property type="match status" value="1"/>
</dbReference>
<dbReference type="STRING" id="1271860.SAMN05216174_102136"/>
<dbReference type="PROSITE" id="PS00137">
    <property type="entry name" value="SUBTILASE_HIS"/>
    <property type="match status" value="1"/>
</dbReference>
<organism evidence="10 11">
    <name type="scientific">Actinokineospora iranica</name>
    <dbReference type="NCBI Taxonomy" id="1271860"/>
    <lineage>
        <taxon>Bacteria</taxon>
        <taxon>Bacillati</taxon>
        <taxon>Actinomycetota</taxon>
        <taxon>Actinomycetes</taxon>
        <taxon>Pseudonocardiales</taxon>
        <taxon>Pseudonocardiaceae</taxon>
        <taxon>Actinokineospora</taxon>
    </lineage>
</organism>
<dbReference type="OrthoDB" id="9795680at2"/>
<dbReference type="InterPro" id="IPR036852">
    <property type="entry name" value="Peptidase_S8/S53_dom_sf"/>
</dbReference>
<reference evidence="11" key="1">
    <citation type="submission" date="2016-10" db="EMBL/GenBank/DDBJ databases">
        <authorList>
            <person name="Varghese N."/>
            <person name="Submissions S."/>
        </authorList>
    </citation>
    <scope>NUCLEOTIDE SEQUENCE [LARGE SCALE GENOMIC DNA]</scope>
    <source>
        <strain evidence="11">IBRC-M 10403</strain>
    </source>
</reference>
<dbReference type="GO" id="GO:0006508">
    <property type="term" value="P:proteolysis"/>
    <property type="evidence" value="ECO:0007669"/>
    <property type="project" value="UniProtKB-KW"/>
</dbReference>
<proteinExistence type="inferred from homology"/>
<dbReference type="EMBL" id="FMZZ01000002">
    <property type="protein sequence ID" value="SDC44115.1"/>
    <property type="molecule type" value="Genomic_DNA"/>
</dbReference>
<evidence type="ECO:0000313" key="10">
    <source>
        <dbReference type="EMBL" id="SDC44115.1"/>
    </source>
</evidence>
<feature type="domain" description="Peptidase S8/S53" evidence="9">
    <location>
        <begin position="204"/>
        <end position="464"/>
    </location>
</feature>
<dbReference type="Gene3D" id="3.40.50.200">
    <property type="entry name" value="Peptidase S8/S53 domain"/>
    <property type="match status" value="1"/>
</dbReference>
<keyword evidence="4 6" id="KW-0720">Serine protease</keyword>
<evidence type="ECO:0000256" key="5">
    <source>
        <dbReference type="PIRSR" id="PIRSR615500-1"/>
    </source>
</evidence>
<dbReference type="Pfam" id="PF00082">
    <property type="entry name" value="Peptidase_S8"/>
    <property type="match status" value="1"/>
</dbReference>
<comment type="similarity">
    <text evidence="1 6 7">Belongs to the peptidase S8 family.</text>
</comment>
<evidence type="ECO:0000256" key="2">
    <source>
        <dbReference type="ARBA" id="ARBA00022670"/>
    </source>
</evidence>
<protein>
    <submittedName>
        <fullName evidence="10">Subtilase family protein</fullName>
    </submittedName>
</protein>
<dbReference type="PROSITE" id="PS00136">
    <property type="entry name" value="SUBTILASE_ASP"/>
    <property type="match status" value="1"/>
</dbReference>
<dbReference type="InterPro" id="IPR015500">
    <property type="entry name" value="Peptidase_S8_subtilisin-rel"/>
</dbReference>
<accession>A0A1G6LMZ4</accession>
<dbReference type="Proteomes" id="UP000199501">
    <property type="component" value="Unassembled WGS sequence"/>
</dbReference>
<evidence type="ECO:0000256" key="3">
    <source>
        <dbReference type="ARBA" id="ARBA00022801"/>
    </source>
</evidence>
<evidence type="ECO:0000256" key="6">
    <source>
        <dbReference type="PROSITE-ProRule" id="PRU01240"/>
    </source>
</evidence>
<dbReference type="InterPro" id="IPR017297">
    <property type="entry name" value="Peptidase_S8A_DPH-A"/>
</dbReference>
<feature type="active site" description="Charge relay system" evidence="5 6">
    <location>
        <position position="417"/>
    </location>
</feature>
<keyword evidence="2 6" id="KW-0645">Protease</keyword>
<feature type="active site" description="Charge relay system" evidence="5 6">
    <location>
        <position position="213"/>
    </location>
</feature>
<gene>
    <name evidence="10" type="ORF">SAMN05216174_102136</name>
</gene>
<dbReference type="GO" id="GO:0004252">
    <property type="term" value="F:serine-type endopeptidase activity"/>
    <property type="evidence" value="ECO:0007669"/>
    <property type="project" value="UniProtKB-UniRule"/>
</dbReference>
<dbReference type="InterPro" id="IPR022398">
    <property type="entry name" value="Peptidase_S8_His-AS"/>
</dbReference>
<evidence type="ECO:0000256" key="4">
    <source>
        <dbReference type="ARBA" id="ARBA00022825"/>
    </source>
</evidence>
<keyword evidence="8" id="KW-0732">Signal</keyword>
<dbReference type="InterPro" id="IPR023827">
    <property type="entry name" value="Peptidase_S8_Asp-AS"/>
</dbReference>
<feature type="chain" id="PRO_5038741871" evidence="8">
    <location>
        <begin position="32"/>
        <end position="1083"/>
    </location>
</feature>
<dbReference type="PIRSF" id="PIRSF037854">
    <property type="entry name" value="Dihydropyridine_esterase"/>
    <property type="match status" value="1"/>
</dbReference>
<dbReference type="PANTHER" id="PTHR43806:SF11">
    <property type="entry name" value="CEREVISIN-RELATED"/>
    <property type="match status" value="1"/>
</dbReference>
<dbReference type="InterPro" id="IPR050131">
    <property type="entry name" value="Peptidase_S8_subtilisin-like"/>
</dbReference>
<dbReference type="PANTHER" id="PTHR43806">
    <property type="entry name" value="PEPTIDASE S8"/>
    <property type="match status" value="1"/>
</dbReference>
<evidence type="ECO:0000259" key="9">
    <source>
        <dbReference type="Pfam" id="PF00082"/>
    </source>
</evidence>
<evidence type="ECO:0000256" key="7">
    <source>
        <dbReference type="RuleBase" id="RU003355"/>
    </source>
</evidence>
<dbReference type="InterPro" id="IPR000209">
    <property type="entry name" value="Peptidase_S8/S53_dom"/>
</dbReference>
<feature type="signal peptide" evidence="8">
    <location>
        <begin position="1"/>
        <end position="31"/>
    </location>
</feature>
<dbReference type="PRINTS" id="PR00723">
    <property type="entry name" value="SUBTILISIN"/>
</dbReference>
<evidence type="ECO:0000313" key="11">
    <source>
        <dbReference type="Proteomes" id="UP000199501"/>
    </source>
</evidence>
<evidence type="ECO:0000256" key="1">
    <source>
        <dbReference type="ARBA" id="ARBA00011073"/>
    </source>
</evidence>
<name>A0A1G6LMZ4_9PSEU</name>
<dbReference type="PROSITE" id="PS51892">
    <property type="entry name" value="SUBTILASE"/>
    <property type="match status" value="1"/>
</dbReference>
<dbReference type="SUPFAM" id="SSF52743">
    <property type="entry name" value="Subtilisin-like"/>
    <property type="match status" value="1"/>
</dbReference>
<keyword evidence="3 6" id="KW-0378">Hydrolase</keyword>